<comment type="domain">
    <text evidence="6">The PPC domain mediates interactions between AHL proteins.</text>
</comment>
<evidence type="ECO:0000256" key="7">
    <source>
        <dbReference type="SAM" id="MobiDB-lite"/>
    </source>
</evidence>
<dbReference type="Proteomes" id="UP000242715">
    <property type="component" value="Unassembled WGS sequence"/>
</dbReference>
<feature type="compositionally biased region" description="Low complexity" evidence="7">
    <location>
        <begin position="135"/>
        <end position="155"/>
    </location>
</feature>
<evidence type="ECO:0000256" key="6">
    <source>
        <dbReference type="RuleBase" id="RU367031"/>
    </source>
</evidence>
<dbReference type="OrthoDB" id="1430458at2759"/>
<evidence type="ECO:0000313" key="9">
    <source>
        <dbReference type="EMBL" id="GAU42891.1"/>
    </source>
</evidence>
<feature type="compositionally biased region" description="Low complexity" evidence="7">
    <location>
        <begin position="12"/>
        <end position="25"/>
    </location>
</feature>
<comment type="subcellular location">
    <subcellularLocation>
        <location evidence="6">Nucleus</location>
    </subcellularLocation>
</comment>
<dbReference type="PROSITE" id="PS51742">
    <property type="entry name" value="PPC"/>
    <property type="match status" value="1"/>
</dbReference>
<feature type="compositionally biased region" description="Polar residues" evidence="7">
    <location>
        <begin position="313"/>
        <end position="363"/>
    </location>
</feature>
<name>A0A2Z6NGM4_TRISU</name>
<dbReference type="PANTHER" id="PTHR31500">
    <property type="entry name" value="AT-HOOK MOTIF NUCLEAR-LOCALIZED PROTEIN 9"/>
    <property type="match status" value="1"/>
</dbReference>
<feature type="compositionally biased region" description="Low complexity" evidence="7">
    <location>
        <begin position="102"/>
        <end position="111"/>
    </location>
</feature>
<dbReference type="Pfam" id="PF02178">
    <property type="entry name" value="AT_hook"/>
    <property type="match status" value="2"/>
</dbReference>
<dbReference type="GO" id="GO:0003680">
    <property type="term" value="F:minor groove of adenine-thymine-rich DNA binding"/>
    <property type="evidence" value="ECO:0007669"/>
    <property type="project" value="UniProtKB-UniRule"/>
</dbReference>
<evidence type="ECO:0000256" key="3">
    <source>
        <dbReference type="ARBA" id="ARBA00023125"/>
    </source>
</evidence>
<keyword evidence="4 6" id="KW-0804">Transcription</keyword>
<evidence type="ECO:0000259" key="8">
    <source>
        <dbReference type="PROSITE" id="PS51742"/>
    </source>
</evidence>
<feature type="region of interest" description="Disordered" evidence="7">
    <location>
        <begin position="135"/>
        <end position="179"/>
    </location>
</feature>
<dbReference type="PANTHER" id="PTHR31500:SF51">
    <property type="entry name" value="AT-HOOK MOTIF NUCLEAR-LOCALIZED PROTEIN 8"/>
    <property type="match status" value="1"/>
</dbReference>
<dbReference type="SMART" id="SM00384">
    <property type="entry name" value="AT_hook"/>
    <property type="match status" value="2"/>
</dbReference>
<dbReference type="GO" id="GO:0005634">
    <property type="term" value="C:nucleus"/>
    <property type="evidence" value="ECO:0007669"/>
    <property type="project" value="UniProtKB-SubCell"/>
</dbReference>
<evidence type="ECO:0000313" key="10">
    <source>
        <dbReference type="Proteomes" id="UP000242715"/>
    </source>
</evidence>
<gene>
    <name evidence="9" type="ORF">TSUD_232020</name>
</gene>
<keyword evidence="10" id="KW-1185">Reference proteome</keyword>
<dbReference type="SUPFAM" id="SSF117856">
    <property type="entry name" value="AF0104/ALDC/Ptd012-like"/>
    <property type="match status" value="1"/>
</dbReference>
<evidence type="ECO:0000256" key="4">
    <source>
        <dbReference type="ARBA" id="ARBA00023163"/>
    </source>
</evidence>
<protein>
    <recommendedName>
        <fullName evidence="6">AT-hook motif nuclear-localized protein</fullName>
    </recommendedName>
</protein>
<evidence type="ECO:0000256" key="1">
    <source>
        <dbReference type="ARBA" id="ARBA00003687"/>
    </source>
</evidence>
<accession>A0A2Z6NGM4</accession>
<feature type="region of interest" description="Disordered" evidence="7">
    <location>
        <begin position="1"/>
        <end position="27"/>
    </location>
</feature>
<keyword evidence="3 6" id="KW-0238">DNA-binding</keyword>
<dbReference type="Gene3D" id="3.30.1330.80">
    <property type="entry name" value="Hypothetical protein, similar to alpha- acetolactate decarboxylase, domain 2"/>
    <property type="match status" value="1"/>
</dbReference>
<keyword evidence="5 6" id="KW-0539">Nucleus</keyword>
<feature type="region of interest" description="Disordered" evidence="7">
    <location>
        <begin position="312"/>
        <end position="363"/>
    </location>
</feature>
<dbReference type="InterPro" id="IPR039605">
    <property type="entry name" value="AHL"/>
</dbReference>
<feature type="domain" description="PPC" evidence="8">
    <location>
        <begin position="190"/>
        <end position="328"/>
    </location>
</feature>
<comment type="function">
    <text evidence="1 6">Transcription factor that specifically binds AT-rich DNA sequences related to the nuclear matrix attachment regions (MARs).</text>
</comment>
<dbReference type="CDD" id="cd11378">
    <property type="entry name" value="DUF296"/>
    <property type="match status" value="1"/>
</dbReference>
<reference evidence="10" key="1">
    <citation type="journal article" date="2017" name="Front. Plant Sci.">
        <title>Climate Clever Clovers: New Paradigm to Reduce the Environmental Footprint of Ruminants by Breeding Low Methanogenic Forages Utilizing Haplotype Variation.</title>
        <authorList>
            <person name="Kaur P."/>
            <person name="Appels R."/>
            <person name="Bayer P.E."/>
            <person name="Keeble-Gagnere G."/>
            <person name="Wang J."/>
            <person name="Hirakawa H."/>
            <person name="Shirasawa K."/>
            <person name="Vercoe P."/>
            <person name="Stefanova K."/>
            <person name="Durmic Z."/>
            <person name="Nichols P."/>
            <person name="Revell C."/>
            <person name="Isobe S.N."/>
            <person name="Edwards D."/>
            <person name="Erskine W."/>
        </authorList>
    </citation>
    <scope>NUCLEOTIDE SEQUENCE [LARGE SCALE GENOMIC DNA]</scope>
    <source>
        <strain evidence="10">cv. Daliak</strain>
    </source>
</reference>
<dbReference type="Pfam" id="PF03479">
    <property type="entry name" value="PCC"/>
    <property type="match status" value="1"/>
</dbReference>
<organism evidence="9 10">
    <name type="scientific">Trifolium subterraneum</name>
    <name type="common">Subterranean clover</name>
    <dbReference type="NCBI Taxonomy" id="3900"/>
    <lineage>
        <taxon>Eukaryota</taxon>
        <taxon>Viridiplantae</taxon>
        <taxon>Streptophyta</taxon>
        <taxon>Embryophyta</taxon>
        <taxon>Tracheophyta</taxon>
        <taxon>Spermatophyta</taxon>
        <taxon>Magnoliopsida</taxon>
        <taxon>eudicotyledons</taxon>
        <taxon>Gunneridae</taxon>
        <taxon>Pentapetalae</taxon>
        <taxon>rosids</taxon>
        <taxon>fabids</taxon>
        <taxon>Fabales</taxon>
        <taxon>Fabaceae</taxon>
        <taxon>Papilionoideae</taxon>
        <taxon>50 kb inversion clade</taxon>
        <taxon>NPAAA clade</taxon>
        <taxon>Hologalegina</taxon>
        <taxon>IRL clade</taxon>
        <taxon>Trifolieae</taxon>
        <taxon>Trifolium</taxon>
    </lineage>
</organism>
<proteinExistence type="predicted"/>
<evidence type="ECO:0000256" key="5">
    <source>
        <dbReference type="ARBA" id="ARBA00023242"/>
    </source>
</evidence>
<feature type="region of interest" description="Disordered" evidence="7">
    <location>
        <begin position="102"/>
        <end position="122"/>
    </location>
</feature>
<sequence>MESHDQNLEYEPQQQQPSQPFHNPQLPHNLQNATIVLGGPNSFTNSTVSTTMMTPATARFPPFNMNTNPSHSDSSNNNINATISLLPTAPSTTLMPCMTVVGGSSSVPSDSDSVKRKRGRPRKYFAESEVDLGLGSSSGSGQAQTAAAATPAAAAVTSHDSSVKSTRGRGRPRGSYKQKNDVEVSGGLAGTCFYPYVIIVNPGEDVVAKLTAACRGGPNSEICILSADGFVSTVALQQPQNIVTYEGLFEIVSLSGTFVSGNNNGGKRMINWKVSLGGGSDAHIWGGVVAGKLIAASSVKVILGSFTVDGKKASSNNWNSGPSSAPSSQFAAVGTPTNVATSQGHSSESSGDNEDSPFTQGTSGVYNYNNAGQAIPNMALYQQMWAHHNQP</sequence>
<keyword evidence="2 6" id="KW-0805">Transcription regulation</keyword>
<dbReference type="InterPro" id="IPR005175">
    <property type="entry name" value="PPC_dom"/>
</dbReference>
<feature type="compositionally biased region" description="Basic residues" evidence="7">
    <location>
        <begin position="166"/>
        <end position="176"/>
    </location>
</feature>
<evidence type="ECO:0000256" key="2">
    <source>
        <dbReference type="ARBA" id="ARBA00023015"/>
    </source>
</evidence>
<dbReference type="AlphaFoldDB" id="A0A2Z6NGM4"/>
<dbReference type="InterPro" id="IPR017956">
    <property type="entry name" value="AT_hook_DNA-bd_motif"/>
</dbReference>
<dbReference type="EMBL" id="DF973945">
    <property type="protein sequence ID" value="GAU42891.1"/>
    <property type="molecule type" value="Genomic_DNA"/>
</dbReference>